<evidence type="ECO:0000256" key="4">
    <source>
        <dbReference type="ARBA" id="ARBA00022475"/>
    </source>
</evidence>
<keyword evidence="7 8" id="KW-0472">Membrane</keyword>
<feature type="transmembrane region" description="Helical" evidence="8">
    <location>
        <begin position="225"/>
        <end position="242"/>
    </location>
</feature>
<keyword evidence="3" id="KW-0813">Transport</keyword>
<gene>
    <name evidence="9" type="ORF">AsAng_0017480</name>
</gene>
<dbReference type="KEGG" id="aup:AsAng_0017480"/>
<dbReference type="EMBL" id="AP026867">
    <property type="protein sequence ID" value="BDS11037.1"/>
    <property type="molecule type" value="Genomic_DNA"/>
</dbReference>
<keyword evidence="6 8" id="KW-1133">Transmembrane helix</keyword>
<evidence type="ECO:0000256" key="1">
    <source>
        <dbReference type="ARBA" id="ARBA00004651"/>
    </source>
</evidence>
<keyword evidence="5 8" id="KW-0812">Transmembrane</keyword>
<feature type="transmembrane region" description="Helical" evidence="8">
    <location>
        <begin position="189"/>
        <end position="209"/>
    </location>
</feature>
<organism evidence="9 10">
    <name type="scientific">Aureispira anguillae</name>
    <dbReference type="NCBI Taxonomy" id="2864201"/>
    <lineage>
        <taxon>Bacteria</taxon>
        <taxon>Pseudomonadati</taxon>
        <taxon>Bacteroidota</taxon>
        <taxon>Saprospiria</taxon>
        <taxon>Saprospirales</taxon>
        <taxon>Saprospiraceae</taxon>
        <taxon>Aureispira</taxon>
    </lineage>
</organism>
<feature type="transmembrane region" description="Helical" evidence="8">
    <location>
        <begin position="125"/>
        <end position="143"/>
    </location>
</feature>
<evidence type="ECO:0000313" key="10">
    <source>
        <dbReference type="Proteomes" id="UP001060919"/>
    </source>
</evidence>
<dbReference type="GO" id="GO:0005886">
    <property type="term" value="C:plasma membrane"/>
    <property type="evidence" value="ECO:0007669"/>
    <property type="project" value="UniProtKB-SubCell"/>
</dbReference>
<comment type="similarity">
    <text evidence="2 8">Belongs to the 4-toluene sulfonate uptake permease (TSUP) (TC 2.A.102) family.</text>
</comment>
<evidence type="ECO:0000256" key="6">
    <source>
        <dbReference type="ARBA" id="ARBA00022989"/>
    </source>
</evidence>
<protein>
    <recommendedName>
        <fullName evidence="8">Probable membrane transporter protein</fullName>
    </recommendedName>
</protein>
<feature type="transmembrane region" description="Helical" evidence="8">
    <location>
        <begin position="70"/>
        <end position="88"/>
    </location>
</feature>
<dbReference type="AlphaFoldDB" id="A0A916DSF8"/>
<keyword evidence="4 8" id="KW-1003">Cell membrane</keyword>
<accession>A0A916DSF8</accession>
<feature type="transmembrane region" description="Helical" evidence="8">
    <location>
        <begin position="163"/>
        <end position="182"/>
    </location>
</feature>
<evidence type="ECO:0000256" key="7">
    <source>
        <dbReference type="ARBA" id="ARBA00023136"/>
    </source>
</evidence>
<dbReference type="InterPro" id="IPR052017">
    <property type="entry name" value="TSUP"/>
</dbReference>
<reference evidence="9" key="1">
    <citation type="submission" date="2022-09" db="EMBL/GenBank/DDBJ databases">
        <title>Aureispira anguillicida sp. nov., isolated from Leptocephalus of Japanese eel Anguilla japonica.</title>
        <authorList>
            <person name="Yuasa K."/>
            <person name="Mekata T."/>
            <person name="Ikunari K."/>
        </authorList>
    </citation>
    <scope>NUCLEOTIDE SEQUENCE</scope>
    <source>
        <strain evidence="9">EL160426</strain>
    </source>
</reference>
<dbReference type="Pfam" id="PF01925">
    <property type="entry name" value="TauE"/>
    <property type="match status" value="1"/>
</dbReference>
<evidence type="ECO:0000256" key="3">
    <source>
        <dbReference type="ARBA" id="ARBA00022448"/>
    </source>
</evidence>
<evidence type="ECO:0000256" key="5">
    <source>
        <dbReference type="ARBA" id="ARBA00022692"/>
    </source>
</evidence>
<evidence type="ECO:0000256" key="2">
    <source>
        <dbReference type="ARBA" id="ARBA00009142"/>
    </source>
</evidence>
<dbReference type="PANTHER" id="PTHR30269:SF37">
    <property type="entry name" value="MEMBRANE TRANSPORTER PROTEIN"/>
    <property type="match status" value="1"/>
</dbReference>
<dbReference type="RefSeq" id="WP_264792245.1">
    <property type="nucleotide sequence ID" value="NZ_AP026867.1"/>
</dbReference>
<dbReference type="Proteomes" id="UP001060919">
    <property type="component" value="Chromosome"/>
</dbReference>
<keyword evidence="10" id="KW-1185">Reference proteome</keyword>
<proteinExistence type="inferred from homology"/>
<sequence length="243" mass="26829">MAEMIYLILIVFLGSLVNSTFGFGFALVSMPLLSIQFGLNTLGPLLPLLFLLGGGTIVFRARKNIEFKNVFPLILAAILLIPFGVYLGKNGPESIIKTVLGCFIILFSIYNLSHFQLPQLKNNRWAIPFGAISGLFAGAYNISGPPAVIYGTLRQWSSKTFRASLQAYFLCINTLVIGNHIYMDSYKNALIVPYFLCACPAMLMAVPIGKKINNKIADPKVFNKYVYILMLLSGLLLIGKVYL</sequence>
<dbReference type="InterPro" id="IPR002781">
    <property type="entry name" value="TM_pro_TauE-like"/>
</dbReference>
<feature type="transmembrane region" description="Helical" evidence="8">
    <location>
        <begin position="94"/>
        <end position="113"/>
    </location>
</feature>
<comment type="subcellular location">
    <subcellularLocation>
        <location evidence="1 8">Cell membrane</location>
        <topology evidence="1 8">Multi-pass membrane protein</topology>
    </subcellularLocation>
</comment>
<evidence type="ECO:0000256" key="8">
    <source>
        <dbReference type="RuleBase" id="RU363041"/>
    </source>
</evidence>
<dbReference type="PANTHER" id="PTHR30269">
    <property type="entry name" value="TRANSMEMBRANE PROTEIN YFCA"/>
    <property type="match status" value="1"/>
</dbReference>
<evidence type="ECO:0000313" key="9">
    <source>
        <dbReference type="EMBL" id="BDS11037.1"/>
    </source>
</evidence>
<feature type="transmembrane region" description="Helical" evidence="8">
    <location>
        <begin position="38"/>
        <end position="58"/>
    </location>
</feature>
<name>A0A916DSF8_9BACT</name>